<dbReference type="PRINTS" id="PR01438">
    <property type="entry name" value="UNVRSLSTRESS"/>
</dbReference>
<evidence type="ECO:0000259" key="2">
    <source>
        <dbReference type="Pfam" id="PF00582"/>
    </source>
</evidence>
<dbReference type="AlphaFoldDB" id="A0A544W0C4"/>
<dbReference type="Proteomes" id="UP000315759">
    <property type="component" value="Unassembled WGS sequence"/>
</dbReference>
<feature type="domain" description="UspA" evidence="2">
    <location>
        <begin position="9"/>
        <end position="148"/>
    </location>
</feature>
<gene>
    <name evidence="3" type="ORF">D8S82_15225</name>
</gene>
<accession>A0A544W0C4</accession>
<sequence>MPMPQSSAPVVVGIDGSATALEAARWGAAEAISRAVPLRLIHVVDVEADLDPDLDEDPAAVARDWPETTRGLQALAAASTAVYDLGGPISVESQIVYGEVDSTLVDESGHASLLCLGSTGITPICRRLLGSTAANLAERGRCPVAVIRTPPDTGTSTLDPHWIVMAVDGGPDDDRIVDYALDEARLRRAPVLAVDVSHNGHDAEDSADLRHRVSRWQEHHPSVRVYPVHAPTNIAEFLNQQADLCVQLAVLGSTDARHVVAILGADRKTGRQNSRCSVLVVR</sequence>
<dbReference type="Gene3D" id="3.40.50.620">
    <property type="entry name" value="HUPs"/>
    <property type="match status" value="2"/>
</dbReference>
<proteinExistence type="inferred from homology"/>
<dbReference type="InterPro" id="IPR006015">
    <property type="entry name" value="Universal_stress_UspA"/>
</dbReference>
<dbReference type="SUPFAM" id="SSF52402">
    <property type="entry name" value="Adenine nucleotide alpha hydrolases-like"/>
    <property type="match status" value="2"/>
</dbReference>
<dbReference type="InterPro" id="IPR014729">
    <property type="entry name" value="Rossmann-like_a/b/a_fold"/>
</dbReference>
<name>A0A544W0C4_9MYCO</name>
<keyword evidence="4" id="KW-1185">Reference proteome</keyword>
<dbReference type="EMBL" id="VIFX01000018">
    <property type="protein sequence ID" value="TQR85685.1"/>
    <property type="molecule type" value="Genomic_DNA"/>
</dbReference>
<evidence type="ECO:0000313" key="3">
    <source>
        <dbReference type="EMBL" id="TQR85685.1"/>
    </source>
</evidence>
<comment type="similarity">
    <text evidence="1">Belongs to the universal stress protein A family.</text>
</comment>
<evidence type="ECO:0000313" key="4">
    <source>
        <dbReference type="Proteomes" id="UP000315759"/>
    </source>
</evidence>
<dbReference type="PANTHER" id="PTHR46268:SF6">
    <property type="entry name" value="UNIVERSAL STRESS PROTEIN UP12"/>
    <property type="match status" value="1"/>
</dbReference>
<dbReference type="InterPro" id="IPR006016">
    <property type="entry name" value="UspA"/>
</dbReference>
<comment type="caution">
    <text evidence="3">The sequence shown here is derived from an EMBL/GenBank/DDBJ whole genome shotgun (WGS) entry which is preliminary data.</text>
</comment>
<evidence type="ECO:0000256" key="1">
    <source>
        <dbReference type="ARBA" id="ARBA00008791"/>
    </source>
</evidence>
<dbReference type="PANTHER" id="PTHR46268">
    <property type="entry name" value="STRESS RESPONSE PROTEIN NHAX"/>
    <property type="match status" value="1"/>
</dbReference>
<organism evidence="3 4">
    <name type="scientific">Mycolicibacterium hodleri</name>
    <dbReference type="NCBI Taxonomy" id="49897"/>
    <lineage>
        <taxon>Bacteria</taxon>
        <taxon>Bacillati</taxon>
        <taxon>Actinomycetota</taxon>
        <taxon>Actinomycetes</taxon>
        <taxon>Mycobacteriales</taxon>
        <taxon>Mycobacteriaceae</taxon>
        <taxon>Mycolicibacterium</taxon>
    </lineage>
</organism>
<dbReference type="Pfam" id="PF00582">
    <property type="entry name" value="Usp"/>
    <property type="match status" value="1"/>
</dbReference>
<protein>
    <submittedName>
        <fullName evidence="3">Universal stress protein</fullName>
    </submittedName>
</protein>
<reference evidence="3 4" key="1">
    <citation type="submission" date="2018-10" db="EMBL/GenBank/DDBJ databases">
        <title>Draft genome of Mycobacterium hodleri strain B.</title>
        <authorList>
            <person name="Amande T.J."/>
            <person name="Mcgenity T.J."/>
        </authorList>
    </citation>
    <scope>NUCLEOTIDE SEQUENCE [LARGE SCALE GENOMIC DNA]</scope>
    <source>
        <strain evidence="3 4">B</strain>
    </source>
</reference>
<dbReference type="RefSeq" id="WP_142552893.1">
    <property type="nucleotide sequence ID" value="NZ_VIFX01000018.1"/>
</dbReference>